<organism evidence="5 6">
    <name type="scientific">Tengunoibacter tsumagoiensis</name>
    <dbReference type="NCBI Taxonomy" id="2014871"/>
    <lineage>
        <taxon>Bacteria</taxon>
        <taxon>Bacillati</taxon>
        <taxon>Chloroflexota</taxon>
        <taxon>Ktedonobacteria</taxon>
        <taxon>Ktedonobacterales</taxon>
        <taxon>Dictyobacteraceae</taxon>
        <taxon>Tengunoibacter</taxon>
    </lineage>
</organism>
<dbReference type="Pfam" id="PF00550">
    <property type="entry name" value="PP-binding"/>
    <property type="match status" value="1"/>
</dbReference>
<dbReference type="FunFam" id="2.30.38.10:FF:000001">
    <property type="entry name" value="Non-ribosomal peptide synthetase PvdI"/>
    <property type="match status" value="1"/>
</dbReference>
<dbReference type="CDD" id="cd17643">
    <property type="entry name" value="A_NRPS_Cytc1-like"/>
    <property type="match status" value="1"/>
</dbReference>
<dbReference type="InterPro" id="IPR025110">
    <property type="entry name" value="AMP-bd_C"/>
</dbReference>
<dbReference type="FunFam" id="3.40.50.980:FF:000001">
    <property type="entry name" value="Non-ribosomal peptide synthetase"/>
    <property type="match status" value="1"/>
</dbReference>
<reference evidence="6" key="1">
    <citation type="submission" date="2018-12" db="EMBL/GenBank/DDBJ databases">
        <title>Tengunoibacter tsumagoiensis gen. nov., sp. nov., Dictyobacter kobayashii sp. nov., D. alpinus sp. nov., and D. joshuensis sp. nov. and description of Dictyobacteraceae fam. nov. within the order Ktedonobacterales isolated from Tengu-no-mugimeshi.</title>
        <authorList>
            <person name="Wang C.M."/>
            <person name="Zheng Y."/>
            <person name="Sakai Y."/>
            <person name="Toyoda A."/>
            <person name="Minakuchi Y."/>
            <person name="Abe K."/>
            <person name="Yokota A."/>
            <person name="Yabe S."/>
        </authorList>
    </citation>
    <scope>NUCLEOTIDE SEQUENCE [LARGE SCALE GENOMIC DNA]</scope>
    <source>
        <strain evidence="6">Uno3</strain>
    </source>
</reference>
<dbReference type="GO" id="GO:0003824">
    <property type="term" value="F:catalytic activity"/>
    <property type="evidence" value="ECO:0007669"/>
    <property type="project" value="InterPro"/>
</dbReference>
<dbReference type="SUPFAM" id="SSF52777">
    <property type="entry name" value="CoA-dependent acyltransferases"/>
    <property type="match status" value="1"/>
</dbReference>
<dbReference type="Proteomes" id="UP000287352">
    <property type="component" value="Unassembled WGS sequence"/>
</dbReference>
<dbReference type="SUPFAM" id="SSF56801">
    <property type="entry name" value="Acetyl-CoA synthetase-like"/>
    <property type="match status" value="1"/>
</dbReference>
<dbReference type="Gene3D" id="3.30.559.30">
    <property type="entry name" value="Nonribosomal peptide synthetase, condensation domain"/>
    <property type="match status" value="1"/>
</dbReference>
<dbReference type="EMBL" id="BIFR01000002">
    <property type="protein sequence ID" value="GCE15725.1"/>
    <property type="molecule type" value="Genomic_DNA"/>
</dbReference>
<dbReference type="InterPro" id="IPR045851">
    <property type="entry name" value="AMP-bd_C_sf"/>
</dbReference>
<dbReference type="InterPro" id="IPR020845">
    <property type="entry name" value="AMP-binding_CS"/>
</dbReference>
<comment type="cofactor">
    <cofactor evidence="1">
        <name>pantetheine 4'-phosphate</name>
        <dbReference type="ChEBI" id="CHEBI:47942"/>
    </cofactor>
</comment>
<dbReference type="RefSeq" id="WP_126583147.1">
    <property type="nucleotide sequence ID" value="NZ_BIFR01000002.1"/>
</dbReference>
<keyword evidence="2" id="KW-0596">Phosphopantetheine</keyword>
<name>A0A402A9U8_9CHLR</name>
<dbReference type="PANTHER" id="PTHR45527:SF14">
    <property type="entry name" value="PLIPASTATIN SYNTHASE SUBUNIT B"/>
    <property type="match status" value="1"/>
</dbReference>
<dbReference type="InterPro" id="IPR010071">
    <property type="entry name" value="AA_adenyl_dom"/>
</dbReference>
<evidence type="ECO:0000256" key="2">
    <source>
        <dbReference type="ARBA" id="ARBA00022450"/>
    </source>
</evidence>
<dbReference type="PANTHER" id="PTHR45527">
    <property type="entry name" value="NONRIBOSOMAL PEPTIDE SYNTHETASE"/>
    <property type="match status" value="1"/>
</dbReference>
<dbReference type="Gene3D" id="1.10.1200.10">
    <property type="entry name" value="ACP-like"/>
    <property type="match status" value="1"/>
</dbReference>
<dbReference type="Pfam" id="PF13193">
    <property type="entry name" value="AMP-binding_C"/>
    <property type="match status" value="1"/>
</dbReference>
<proteinExistence type="predicted"/>
<dbReference type="InterPro" id="IPR009081">
    <property type="entry name" value="PP-bd_ACP"/>
</dbReference>
<dbReference type="SUPFAM" id="SSF47336">
    <property type="entry name" value="ACP-like"/>
    <property type="match status" value="1"/>
</dbReference>
<dbReference type="GO" id="GO:0005829">
    <property type="term" value="C:cytosol"/>
    <property type="evidence" value="ECO:0007669"/>
    <property type="project" value="TreeGrafter"/>
</dbReference>
<dbReference type="InterPro" id="IPR036736">
    <property type="entry name" value="ACP-like_sf"/>
</dbReference>
<dbReference type="GO" id="GO:0031177">
    <property type="term" value="F:phosphopantetheine binding"/>
    <property type="evidence" value="ECO:0007669"/>
    <property type="project" value="InterPro"/>
</dbReference>
<dbReference type="SMART" id="SM00823">
    <property type="entry name" value="PKS_PP"/>
    <property type="match status" value="1"/>
</dbReference>
<dbReference type="NCBIfam" id="TIGR01733">
    <property type="entry name" value="AA-adenyl-dom"/>
    <property type="match status" value="1"/>
</dbReference>
<dbReference type="Gene3D" id="3.40.50.980">
    <property type="match status" value="2"/>
</dbReference>
<sequence length="892" mass="100591">MDRPLSEDLLIAGNQRVVEREYWLKKLSDDVQRGYIPYDFPVDVRKDQMIVCDLFTLPQPLAHSCHRLANGSKNNLYILLCGCLAVLVSKYTSHLDLVLGAPVLNEAPVADLLNLVIPLRLQLQESMTFKQLLMYVKAQHLEGVAHQNYPVEMLAAQLGSKAAISTFPLFDIVVLLEDIHIQQFFYKTAPALTFSFRAVDENLSIAVSYDSALYEKQTITRLAQRFIYLLGEMIAHKDDGSVMDLAIAKPDECHSWLAPLDRTAVAFPAQATVTQLFEEAVALFPTNIALQFGHERVTYAELNSQANRLARVLRARGIQPDAIIGIYAERSLEMVIGMLAVLKAGAAYLPLDPIYPPDRVAYMVEDSQVQSVLTQASLIDQLPASLDRLLLDDRHLYQGVDDTNLEPIHNERSLAYIIYTSGTTGQPKGVMIEHQQVARLFRNEQFPFAFNEHDTWTMFHSFCFDFSVWEMYGALFNGGRLIVIPRTMTVDMSSYLALLKQERVTILNQTPGAFFRLAEEESKDDQPTLALRYVIFGGEALKPGRLASWSQRYPQIQLINMYGITETTVHVTYKEITREDIQLDVSTIGRPIPTTSVSILDARLNPVPNGVPGELFVGGEGVARGYLHKPELTQQRFIPDPFHPGKSMYRTGDLGRLRNNGEIEFIGRADQQVKIRGFRIEIGEIEAQIMKFAGIANTIVLPVEDTDGEHALCAYIVVGGTPGDQSELALKLKEYVRQYLPAYMVPAFIVPISELPLTEHGKIHKALLPDPRDVIPVSIGYLAPRNQLERQLVEIWAHILKLPEDKIGIHDRFFDLGGNSFSVIALHTKVQETFKKQIPIMSYFQYPTIVSFVEHMQQMHDDHQETDLSEEEAEPEEMYSMMDALTQLAEAE</sequence>
<evidence type="ECO:0000259" key="4">
    <source>
        <dbReference type="PROSITE" id="PS50075"/>
    </source>
</evidence>
<evidence type="ECO:0000256" key="1">
    <source>
        <dbReference type="ARBA" id="ARBA00001957"/>
    </source>
</evidence>
<keyword evidence="6" id="KW-1185">Reference proteome</keyword>
<dbReference type="FunFam" id="3.40.50.980:FF:000002">
    <property type="entry name" value="Enterobactin synthetase component F"/>
    <property type="match status" value="1"/>
</dbReference>
<evidence type="ECO:0000313" key="5">
    <source>
        <dbReference type="EMBL" id="GCE15725.1"/>
    </source>
</evidence>
<evidence type="ECO:0000313" key="6">
    <source>
        <dbReference type="Proteomes" id="UP000287352"/>
    </source>
</evidence>
<dbReference type="GO" id="GO:0043041">
    <property type="term" value="P:amino acid activation for nonribosomal peptide biosynthetic process"/>
    <property type="evidence" value="ECO:0007669"/>
    <property type="project" value="TreeGrafter"/>
</dbReference>
<gene>
    <name evidence="5" type="ORF">KTT_55840</name>
</gene>
<dbReference type="InterPro" id="IPR000873">
    <property type="entry name" value="AMP-dep_synth/lig_dom"/>
</dbReference>
<dbReference type="PROSITE" id="PS00455">
    <property type="entry name" value="AMP_BINDING"/>
    <property type="match status" value="1"/>
</dbReference>
<dbReference type="Gene3D" id="3.30.300.30">
    <property type="match status" value="1"/>
</dbReference>
<dbReference type="InterPro" id="IPR001242">
    <property type="entry name" value="Condensation_dom"/>
</dbReference>
<protein>
    <recommendedName>
        <fullName evidence="4">Carrier domain-containing protein</fullName>
    </recommendedName>
</protein>
<evidence type="ECO:0000256" key="3">
    <source>
        <dbReference type="ARBA" id="ARBA00022553"/>
    </source>
</evidence>
<accession>A0A402A9U8</accession>
<dbReference type="OrthoDB" id="4317020at2"/>
<dbReference type="Gene3D" id="2.30.38.10">
    <property type="entry name" value="Luciferase, Domain 3"/>
    <property type="match status" value="1"/>
</dbReference>
<keyword evidence="3" id="KW-0597">Phosphoprotein</keyword>
<dbReference type="PROSITE" id="PS50075">
    <property type="entry name" value="CARRIER"/>
    <property type="match status" value="1"/>
</dbReference>
<dbReference type="GO" id="GO:0044550">
    <property type="term" value="P:secondary metabolite biosynthetic process"/>
    <property type="evidence" value="ECO:0007669"/>
    <property type="project" value="TreeGrafter"/>
</dbReference>
<dbReference type="Pfam" id="PF00668">
    <property type="entry name" value="Condensation"/>
    <property type="match status" value="1"/>
</dbReference>
<feature type="domain" description="Carrier" evidence="4">
    <location>
        <begin position="783"/>
        <end position="860"/>
    </location>
</feature>
<dbReference type="FunFam" id="3.40.50.12780:FF:000012">
    <property type="entry name" value="Non-ribosomal peptide synthetase"/>
    <property type="match status" value="1"/>
</dbReference>
<dbReference type="AlphaFoldDB" id="A0A402A9U8"/>
<dbReference type="Pfam" id="PF00501">
    <property type="entry name" value="AMP-binding"/>
    <property type="match status" value="1"/>
</dbReference>
<dbReference type="InterPro" id="IPR020806">
    <property type="entry name" value="PKS_PP-bd"/>
</dbReference>
<comment type="caution">
    <text evidence="5">The sequence shown here is derived from an EMBL/GenBank/DDBJ whole genome shotgun (WGS) entry which is preliminary data.</text>
</comment>